<dbReference type="InterPro" id="IPR014710">
    <property type="entry name" value="RmlC-like_jellyroll"/>
</dbReference>
<dbReference type="CDD" id="cd02219">
    <property type="entry name" value="cupin_YjlB-like"/>
    <property type="match status" value="1"/>
</dbReference>
<dbReference type="Gene3D" id="2.60.120.10">
    <property type="entry name" value="Jelly Rolls"/>
    <property type="match status" value="1"/>
</dbReference>
<keyword evidence="3" id="KW-1185">Reference proteome</keyword>
<reference evidence="2 3" key="1">
    <citation type="submission" date="2014-04" db="EMBL/GenBank/DDBJ databases">
        <authorList>
            <consortium name="DOE Joint Genome Institute"/>
            <person name="Kuo A."/>
            <person name="Kohler A."/>
            <person name="Costa M.D."/>
            <person name="Nagy L.G."/>
            <person name="Floudas D."/>
            <person name="Copeland A."/>
            <person name="Barry K.W."/>
            <person name="Cichocki N."/>
            <person name="Veneault-Fourrey C."/>
            <person name="LaButti K."/>
            <person name="Lindquist E.A."/>
            <person name="Lipzen A."/>
            <person name="Lundell T."/>
            <person name="Morin E."/>
            <person name="Murat C."/>
            <person name="Sun H."/>
            <person name="Tunlid A."/>
            <person name="Henrissat B."/>
            <person name="Grigoriev I.V."/>
            <person name="Hibbett D.S."/>
            <person name="Martin F."/>
            <person name="Nordberg H.P."/>
            <person name="Cantor M.N."/>
            <person name="Hua S.X."/>
        </authorList>
    </citation>
    <scope>NUCLEOTIDE SEQUENCE [LARGE SCALE GENOMIC DNA]</scope>
    <source>
        <strain evidence="2 3">441</strain>
    </source>
</reference>
<evidence type="ECO:0000313" key="2">
    <source>
        <dbReference type="EMBL" id="KIK27231.1"/>
    </source>
</evidence>
<dbReference type="InterPro" id="IPR011051">
    <property type="entry name" value="RmlC_Cupin_sf"/>
</dbReference>
<dbReference type="AlphaFoldDB" id="A0A0C9ZD55"/>
<dbReference type="OrthoDB" id="2446447at2759"/>
<reference evidence="3" key="2">
    <citation type="submission" date="2015-01" db="EMBL/GenBank/DDBJ databases">
        <title>Evolutionary Origins and Diversification of the Mycorrhizal Mutualists.</title>
        <authorList>
            <consortium name="DOE Joint Genome Institute"/>
            <consortium name="Mycorrhizal Genomics Consortium"/>
            <person name="Kohler A."/>
            <person name="Kuo A."/>
            <person name="Nagy L.G."/>
            <person name="Floudas D."/>
            <person name="Copeland A."/>
            <person name="Barry K.W."/>
            <person name="Cichocki N."/>
            <person name="Veneault-Fourrey C."/>
            <person name="LaButti K."/>
            <person name="Lindquist E.A."/>
            <person name="Lipzen A."/>
            <person name="Lundell T."/>
            <person name="Morin E."/>
            <person name="Murat C."/>
            <person name="Riley R."/>
            <person name="Ohm R."/>
            <person name="Sun H."/>
            <person name="Tunlid A."/>
            <person name="Henrissat B."/>
            <person name="Grigoriev I.V."/>
            <person name="Hibbett D.S."/>
            <person name="Martin F."/>
        </authorList>
    </citation>
    <scope>NUCLEOTIDE SEQUENCE [LARGE SCALE GENOMIC DNA]</scope>
    <source>
        <strain evidence="3">441</strain>
    </source>
</reference>
<accession>A0A0C9ZD55</accession>
<organism evidence="2 3">
    <name type="scientific">Pisolithus microcarpus 441</name>
    <dbReference type="NCBI Taxonomy" id="765257"/>
    <lineage>
        <taxon>Eukaryota</taxon>
        <taxon>Fungi</taxon>
        <taxon>Dikarya</taxon>
        <taxon>Basidiomycota</taxon>
        <taxon>Agaricomycotina</taxon>
        <taxon>Agaricomycetes</taxon>
        <taxon>Agaricomycetidae</taxon>
        <taxon>Boletales</taxon>
        <taxon>Sclerodermatineae</taxon>
        <taxon>Pisolithaceae</taxon>
        <taxon>Pisolithus</taxon>
    </lineage>
</organism>
<sequence>MYNVSHFHSTSHEVLCIVSGRAKLCFGGEENPGRVETVVGQGDVVVVPAGVAHRLLEELKKDFLMVGSYPIGKDWDMCYGTAEEEDKIQKIKDLEWFSTDPVYGSEGPVLRV</sequence>
<dbReference type="InterPro" id="IPR047121">
    <property type="entry name" value="YjiB-like"/>
</dbReference>
<dbReference type="Proteomes" id="UP000054018">
    <property type="component" value="Unassembled WGS sequence"/>
</dbReference>
<feature type="domain" description="Cupin type-2" evidence="1">
    <location>
        <begin position="5"/>
        <end position="55"/>
    </location>
</feature>
<evidence type="ECO:0000313" key="3">
    <source>
        <dbReference type="Proteomes" id="UP000054018"/>
    </source>
</evidence>
<dbReference type="Pfam" id="PF07883">
    <property type="entry name" value="Cupin_2"/>
    <property type="match status" value="1"/>
</dbReference>
<evidence type="ECO:0000259" key="1">
    <source>
        <dbReference type="Pfam" id="PF07883"/>
    </source>
</evidence>
<dbReference type="InterPro" id="IPR013096">
    <property type="entry name" value="Cupin_2"/>
</dbReference>
<dbReference type="SUPFAM" id="SSF51182">
    <property type="entry name" value="RmlC-like cupins"/>
    <property type="match status" value="1"/>
</dbReference>
<dbReference type="PANTHER" id="PTHR36448:SF3">
    <property type="entry name" value="CUPIN TYPE-2 DOMAIN-CONTAINING PROTEIN"/>
    <property type="match status" value="1"/>
</dbReference>
<gene>
    <name evidence="2" type="ORF">PISMIDRAFT_675095</name>
</gene>
<proteinExistence type="predicted"/>
<dbReference type="PANTHER" id="PTHR36448">
    <property type="entry name" value="BLR7373 PROTEIN"/>
    <property type="match status" value="1"/>
</dbReference>
<dbReference type="HOGENOM" id="CLU_084522_3_1_1"/>
<dbReference type="STRING" id="765257.A0A0C9ZD55"/>
<name>A0A0C9ZD55_9AGAM</name>
<protein>
    <submittedName>
        <fullName evidence="2">Unplaced genomic scaffold scaffold_13, whole genome shotgun sequence</fullName>
    </submittedName>
</protein>
<dbReference type="EMBL" id="KN833697">
    <property type="protein sequence ID" value="KIK27231.1"/>
    <property type="molecule type" value="Genomic_DNA"/>
</dbReference>